<comment type="caution">
    <text evidence="2">The sequence shown here is derived from an EMBL/GenBank/DDBJ whole genome shotgun (WGS) entry which is preliminary data.</text>
</comment>
<dbReference type="EMBL" id="BRXS01000012">
    <property type="protein sequence ID" value="GLC28539.1"/>
    <property type="molecule type" value="Genomic_DNA"/>
</dbReference>
<dbReference type="Proteomes" id="UP001161325">
    <property type="component" value="Unassembled WGS sequence"/>
</dbReference>
<sequence length="156" mass="16864">MTAPTDTHRRAALRGRESVARWRLRGAVWAGGLYTITFAVLSVVPLLEPGGPEWGSLVVMVLATLGTAWATLRLRRGSRVAACALLGWFVFTKLASWLITGQPLWHGAIWTLIIGGALVNGVWGAFELARVARESADVPPAPAYATSRRLTFGERA</sequence>
<evidence type="ECO:0000256" key="1">
    <source>
        <dbReference type="SAM" id="Phobius"/>
    </source>
</evidence>
<keyword evidence="1" id="KW-1133">Transmembrane helix</keyword>
<name>A0AA37Q927_9BACT</name>
<feature type="transmembrane region" description="Helical" evidence="1">
    <location>
        <begin position="26"/>
        <end position="47"/>
    </location>
</feature>
<feature type="transmembrane region" description="Helical" evidence="1">
    <location>
        <begin position="53"/>
        <end position="72"/>
    </location>
</feature>
<gene>
    <name evidence="2" type="ORF">rosag_50520</name>
</gene>
<protein>
    <submittedName>
        <fullName evidence="2">Uncharacterized protein</fullName>
    </submittedName>
</protein>
<evidence type="ECO:0000313" key="2">
    <source>
        <dbReference type="EMBL" id="GLC28539.1"/>
    </source>
</evidence>
<keyword evidence="1" id="KW-0812">Transmembrane</keyword>
<organism evidence="2 3">
    <name type="scientific">Roseisolibacter agri</name>
    <dbReference type="NCBI Taxonomy" id="2014610"/>
    <lineage>
        <taxon>Bacteria</taxon>
        <taxon>Pseudomonadati</taxon>
        <taxon>Gemmatimonadota</taxon>
        <taxon>Gemmatimonadia</taxon>
        <taxon>Gemmatimonadales</taxon>
        <taxon>Gemmatimonadaceae</taxon>
        <taxon>Roseisolibacter</taxon>
    </lineage>
</organism>
<accession>A0AA37Q927</accession>
<feature type="transmembrane region" description="Helical" evidence="1">
    <location>
        <begin position="105"/>
        <end position="126"/>
    </location>
</feature>
<keyword evidence="3" id="KW-1185">Reference proteome</keyword>
<keyword evidence="1" id="KW-0472">Membrane</keyword>
<dbReference type="RefSeq" id="WP_284352935.1">
    <property type="nucleotide sequence ID" value="NZ_BRXS01000012.1"/>
</dbReference>
<evidence type="ECO:0000313" key="3">
    <source>
        <dbReference type="Proteomes" id="UP001161325"/>
    </source>
</evidence>
<reference evidence="2" key="1">
    <citation type="submission" date="2022-08" db="EMBL/GenBank/DDBJ databases">
        <title>Draft genome sequencing of Roseisolibacter agri AW1220.</title>
        <authorList>
            <person name="Tobiishi Y."/>
            <person name="Tonouchi A."/>
        </authorList>
    </citation>
    <scope>NUCLEOTIDE SEQUENCE</scope>
    <source>
        <strain evidence="2">AW1220</strain>
    </source>
</reference>
<proteinExistence type="predicted"/>
<feature type="transmembrane region" description="Helical" evidence="1">
    <location>
        <begin position="79"/>
        <end position="99"/>
    </location>
</feature>
<dbReference type="AlphaFoldDB" id="A0AA37Q927"/>